<dbReference type="PANTHER" id="PTHR33339:SF1">
    <property type="entry name" value="LYSM DOMAIN-CONTAINING PROTEIN"/>
    <property type="match status" value="1"/>
</dbReference>
<feature type="signal peptide" evidence="1">
    <location>
        <begin position="1"/>
        <end position="18"/>
    </location>
</feature>
<feature type="domain" description="DUF7872" evidence="2">
    <location>
        <begin position="245"/>
        <end position="438"/>
    </location>
</feature>
<dbReference type="KEGG" id="mlr:MELLADRAFT_67414"/>
<dbReference type="OrthoDB" id="2501761at2759"/>
<dbReference type="Proteomes" id="UP000001072">
    <property type="component" value="Unassembled WGS sequence"/>
</dbReference>
<sequence length="450" mass="49001">MVSNLLLISTFAGGLVHGHMEKRDVPPPNVGNNTNTTSPLPVTTIETNYTPPAFQIPPPTVNWSDPCAIVPIQPDTWARLKLDDYLANYPGGRNMSLAVSVSSSYVKVEKSNLSNVNIHDYYDLIFPTVFLQEFASSRGVDNFVCGIGETCNAGQPCFPIKGPDWEVFYALQGWNLIRNTLYGAIGTAVSITQSAGIAALIASVAIAWPGTLLAMGIWYSINALLGIGQGAIGMTLLGENWKEIPDQFSRWSQYAWYLGKWQGLAQEALSNQTTAVLNAGISTPEGISGVLKGGAYFIPVKARQMSEVENEISTSATARILTQIIRDYGGFVTVSEGCDGKGPNGAWEDPDSISYCYPNKTMMNVIRHKGKKAVNTWYHGSLINSTYGFTAEYITTQAWECQQMHGVGGPNPYNDTAFPTNSNSTCVMDLPVCDLRSHMESLSQENNVMF</sequence>
<evidence type="ECO:0000256" key="1">
    <source>
        <dbReference type="SAM" id="SignalP"/>
    </source>
</evidence>
<feature type="chain" id="PRO_5003321239" description="DUF7872 domain-containing protein" evidence="1">
    <location>
        <begin position="19"/>
        <end position="450"/>
    </location>
</feature>
<reference evidence="4" key="1">
    <citation type="journal article" date="2011" name="Proc. Natl. Acad. Sci. U.S.A.">
        <title>Obligate biotrophy features unraveled by the genomic analysis of rust fungi.</title>
        <authorList>
            <person name="Duplessis S."/>
            <person name="Cuomo C.A."/>
            <person name="Lin Y.-C."/>
            <person name="Aerts A."/>
            <person name="Tisserant E."/>
            <person name="Veneault-Fourrey C."/>
            <person name="Joly D.L."/>
            <person name="Hacquard S."/>
            <person name="Amselem J."/>
            <person name="Cantarel B.L."/>
            <person name="Chiu R."/>
            <person name="Coutinho P.M."/>
            <person name="Feau N."/>
            <person name="Field M."/>
            <person name="Frey P."/>
            <person name="Gelhaye E."/>
            <person name="Goldberg J."/>
            <person name="Grabherr M.G."/>
            <person name="Kodira C.D."/>
            <person name="Kohler A."/>
            <person name="Kuees U."/>
            <person name="Lindquist E.A."/>
            <person name="Lucas S.M."/>
            <person name="Mago R."/>
            <person name="Mauceli E."/>
            <person name="Morin E."/>
            <person name="Murat C."/>
            <person name="Pangilinan J.L."/>
            <person name="Park R."/>
            <person name="Pearson M."/>
            <person name="Quesneville H."/>
            <person name="Rouhier N."/>
            <person name="Sakthikumar S."/>
            <person name="Salamov A.A."/>
            <person name="Schmutz J."/>
            <person name="Selles B."/>
            <person name="Shapiro H."/>
            <person name="Tanguay P."/>
            <person name="Tuskan G.A."/>
            <person name="Henrissat B."/>
            <person name="Van de Peer Y."/>
            <person name="Rouze P."/>
            <person name="Ellis J.G."/>
            <person name="Dodds P.N."/>
            <person name="Schein J.E."/>
            <person name="Zhong S."/>
            <person name="Hamelin R.C."/>
            <person name="Grigoriev I.V."/>
            <person name="Szabo L.J."/>
            <person name="Martin F."/>
        </authorList>
    </citation>
    <scope>NUCLEOTIDE SEQUENCE [LARGE SCALE GENOMIC DNA]</scope>
    <source>
        <strain evidence="4">98AG31 / pathotype 3-4-7</strain>
    </source>
</reference>
<dbReference type="GeneID" id="18930827"/>
<dbReference type="EMBL" id="GL883142">
    <property type="protein sequence ID" value="EGG00903.1"/>
    <property type="molecule type" value="Genomic_DNA"/>
</dbReference>
<evidence type="ECO:0000313" key="3">
    <source>
        <dbReference type="EMBL" id="EGG00903.1"/>
    </source>
</evidence>
<protein>
    <recommendedName>
        <fullName evidence="2">DUF7872 domain-containing protein</fullName>
    </recommendedName>
</protein>
<dbReference type="Pfam" id="PF25278">
    <property type="entry name" value="DUF7872"/>
    <property type="match status" value="1"/>
</dbReference>
<keyword evidence="4" id="KW-1185">Reference proteome</keyword>
<dbReference type="PANTHER" id="PTHR33339">
    <property type="entry name" value="LYSM DOMAIN-CONTAINING PROTEIN"/>
    <property type="match status" value="1"/>
</dbReference>
<gene>
    <name evidence="3" type="ORF">MELLADRAFT_67414</name>
</gene>
<dbReference type="RefSeq" id="XP_007415751.1">
    <property type="nucleotide sequence ID" value="XM_007415689.1"/>
</dbReference>
<dbReference type="HOGENOM" id="CLU_030195_1_0_1"/>
<name>F4S323_MELLP</name>
<evidence type="ECO:0000259" key="2">
    <source>
        <dbReference type="Pfam" id="PF25278"/>
    </source>
</evidence>
<dbReference type="VEuPathDB" id="FungiDB:MELLADRAFT_67414"/>
<organism evidence="4">
    <name type="scientific">Melampsora larici-populina (strain 98AG31 / pathotype 3-4-7)</name>
    <name type="common">Poplar leaf rust fungus</name>
    <dbReference type="NCBI Taxonomy" id="747676"/>
    <lineage>
        <taxon>Eukaryota</taxon>
        <taxon>Fungi</taxon>
        <taxon>Dikarya</taxon>
        <taxon>Basidiomycota</taxon>
        <taxon>Pucciniomycotina</taxon>
        <taxon>Pucciniomycetes</taxon>
        <taxon>Pucciniales</taxon>
        <taxon>Melampsoraceae</taxon>
        <taxon>Melampsora</taxon>
    </lineage>
</organism>
<accession>F4S323</accession>
<proteinExistence type="predicted"/>
<dbReference type="InParanoid" id="F4S323"/>
<dbReference type="InterPro" id="IPR057194">
    <property type="entry name" value="DUF7872"/>
</dbReference>
<evidence type="ECO:0000313" key="4">
    <source>
        <dbReference type="Proteomes" id="UP000001072"/>
    </source>
</evidence>
<keyword evidence="1" id="KW-0732">Signal</keyword>
<dbReference type="AlphaFoldDB" id="F4S323"/>